<dbReference type="InterPro" id="IPR018060">
    <property type="entry name" value="HTH_AraC"/>
</dbReference>
<feature type="domain" description="HTH araC/xylS-type" evidence="4">
    <location>
        <begin position="17"/>
        <end position="115"/>
    </location>
</feature>
<evidence type="ECO:0000256" key="1">
    <source>
        <dbReference type="ARBA" id="ARBA00023015"/>
    </source>
</evidence>
<dbReference type="InterPro" id="IPR029442">
    <property type="entry name" value="GyrI-like"/>
</dbReference>
<evidence type="ECO:0000313" key="6">
    <source>
        <dbReference type="EMBL" id="MDQ0334869.1"/>
    </source>
</evidence>
<comment type="caution">
    <text evidence="5">The sequence shown here is derived from an EMBL/GenBank/DDBJ whole genome shotgun (WGS) entry which is preliminary data.</text>
</comment>
<dbReference type="AlphaFoldDB" id="A0A9X0YIE6"/>
<dbReference type="RefSeq" id="WP_057778328.1">
    <property type="nucleotide sequence ID" value="NZ_JAGGJQ010000003.1"/>
</dbReference>
<dbReference type="InterPro" id="IPR018062">
    <property type="entry name" value="HTH_AraC-typ_CS"/>
</dbReference>
<dbReference type="InterPro" id="IPR010499">
    <property type="entry name" value="AraC_E-bd"/>
</dbReference>
<dbReference type="Pfam" id="PF06445">
    <property type="entry name" value="GyrI-like"/>
    <property type="match status" value="1"/>
</dbReference>
<accession>A0A9X0YIE6</accession>
<evidence type="ECO:0000259" key="4">
    <source>
        <dbReference type="PROSITE" id="PS01124"/>
    </source>
</evidence>
<dbReference type="InterPro" id="IPR011256">
    <property type="entry name" value="Reg_factor_effector_dom_sf"/>
</dbReference>
<evidence type="ECO:0000313" key="8">
    <source>
        <dbReference type="Proteomes" id="UP001231587"/>
    </source>
</evidence>
<dbReference type="PROSITE" id="PS01124">
    <property type="entry name" value="HTH_ARAC_FAMILY_2"/>
    <property type="match status" value="1"/>
</dbReference>
<dbReference type="SUPFAM" id="SSF46689">
    <property type="entry name" value="Homeodomain-like"/>
    <property type="match status" value="2"/>
</dbReference>
<dbReference type="EMBL" id="JAUSUU010000003">
    <property type="protein sequence ID" value="MDQ0334869.1"/>
    <property type="molecule type" value="Genomic_DNA"/>
</dbReference>
<dbReference type="Gene3D" id="1.10.10.60">
    <property type="entry name" value="Homeodomain-like"/>
    <property type="match status" value="2"/>
</dbReference>
<evidence type="ECO:0000256" key="2">
    <source>
        <dbReference type="ARBA" id="ARBA00023125"/>
    </source>
</evidence>
<dbReference type="PROSITE" id="PS00041">
    <property type="entry name" value="HTH_ARAC_FAMILY_1"/>
    <property type="match status" value="1"/>
</dbReference>
<dbReference type="OrthoDB" id="9816011at2"/>
<keyword evidence="3" id="KW-0804">Transcription</keyword>
<dbReference type="GO" id="GO:0043565">
    <property type="term" value="F:sequence-specific DNA binding"/>
    <property type="evidence" value="ECO:0007669"/>
    <property type="project" value="InterPro"/>
</dbReference>
<dbReference type="EMBL" id="JAGGJQ010000003">
    <property type="protein sequence ID" value="MBP1839565.1"/>
    <property type="molecule type" value="Genomic_DNA"/>
</dbReference>
<protein>
    <submittedName>
        <fullName evidence="5">AraC family transcriptional regulator</fullName>
    </submittedName>
</protein>
<keyword evidence="8" id="KW-1185">Reference proteome</keyword>
<dbReference type="InterPro" id="IPR050908">
    <property type="entry name" value="SmbC-like"/>
</dbReference>
<dbReference type="Gene3D" id="3.20.80.10">
    <property type="entry name" value="Regulatory factor, effector binding domain"/>
    <property type="match status" value="1"/>
</dbReference>
<dbReference type="InterPro" id="IPR020449">
    <property type="entry name" value="Tscrpt_reg_AraC-type_HTH"/>
</dbReference>
<proteinExistence type="predicted"/>
<dbReference type="PANTHER" id="PTHR40055">
    <property type="entry name" value="TRANSCRIPTIONAL REGULATOR YGIV-RELATED"/>
    <property type="match status" value="1"/>
</dbReference>
<dbReference type="Pfam" id="PF12833">
    <property type="entry name" value="HTH_18"/>
    <property type="match status" value="1"/>
</dbReference>
<dbReference type="SMART" id="SM00871">
    <property type="entry name" value="AraC_E_bind"/>
    <property type="match status" value="1"/>
</dbReference>
<dbReference type="GO" id="GO:0003700">
    <property type="term" value="F:DNA-binding transcription factor activity"/>
    <property type="evidence" value="ECO:0007669"/>
    <property type="project" value="InterPro"/>
</dbReference>
<dbReference type="PANTHER" id="PTHR40055:SF1">
    <property type="entry name" value="TRANSCRIPTIONAL REGULATOR YGIV-RELATED"/>
    <property type="match status" value="1"/>
</dbReference>
<evidence type="ECO:0000313" key="5">
    <source>
        <dbReference type="EMBL" id="MBP1839565.1"/>
    </source>
</evidence>
<keyword evidence="1" id="KW-0805">Transcription regulation</keyword>
<dbReference type="SUPFAM" id="SSF55136">
    <property type="entry name" value="Probable bacterial effector-binding domain"/>
    <property type="match status" value="1"/>
</dbReference>
<dbReference type="Proteomes" id="UP001231587">
    <property type="component" value="Unassembled WGS sequence"/>
</dbReference>
<dbReference type="Proteomes" id="UP001138672">
    <property type="component" value="Unassembled WGS sequence"/>
</dbReference>
<organism evidence="5 7">
    <name type="scientific">Formosa algae</name>
    <dbReference type="NCBI Taxonomy" id="225843"/>
    <lineage>
        <taxon>Bacteria</taxon>
        <taxon>Pseudomonadati</taxon>
        <taxon>Bacteroidota</taxon>
        <taxon>Flavobacteriia</taxon>
        <taxon>Flavobacteriales</taxon>
        <taxon>Flavobacteriaceae</taxon>
        <taxon>Formosa</taxon>
    </lineage>
</organism>
<evidence type="ECO:0000313" key="7">
    <source>
        <dbReference type="Proteomes" id="UP001138672"/>
    </source>
</evidence>
<evidence type="ECO:0000256" key="3">
    <source>
        <dbReference type="ARBA" id="ARBA00023163"/>
    </source>
</evidence>
<dbReference type="SMART" id="SM00342">
    <property type="entry name" value="HTH_ARAC"/>
    <property type="match status" value="1"/>
</dbReference>
<reference evidence="5" key="1">
    <citation type="submission" date="2021-03" db="EMBL/GenBank/DDBJ databases">
        <title>Genomic Encyclopedia of Type Strains, Phase IV (KMG-IV): sequencing the most valuable type-strain genomes for metagenomic binning, comparative biology and taxonomic classification.</title>
        <authorList>
            <person name="Goeker M."/>
        </authorList>
    </citation>
    <scope>NUCLEOTIDE SEQUENCE</scope>
    <source>
        <strain evidence="5">DSM 15523</strain>
        <strain evidence="6 8">DSM 16476</strain>
    </source>
</reference>
<name>A0A9X0YIE6_9FLAO</name>
<keyword evidence="2" id="KW-0238">DNA-binding</keyword>
<gene>
    <name evidence="5" type="ORF">J2Z56_001476</name>
    <name evidence="6" type="ORF">J2Z57_001302</name>
</gene>
<dbReference type="PRINTS" id="PR00032">
    <property type="entry name" value="HTHARAC"/>
</dbReference>
<sequence length="306" mass="35596">MAHSQEELHTTYKHRINTVFAYIDSHLNEDLSLDTLSGIAFFSPYHFHRIFKFITNETLNSYVNRRRIEKAALALIHKNTSITELAIECGFNDNSSFTRAFKNYYGVSPTVFRKENPNKFSKISQLQSKNGQVYPSYDKYICMIDNLKTWITMNANIEIKELPERYAAGLTHIGVHGIEQTFEKLILWANSKHLMTQPESRIGRLFYDSFKVTAPDKVRMSVFLITKTPINSEGEINNLTLNKGKCIVARFKINPNNFEKSWTGLFIWMNENGYQKSEAHPYEIYQNDFRTHPEQKCIVDLCIPIL</sequence>
<dbReference type="InterPro" id="IPR009057">
    <property type="entry name" value="Homeodomain-like_sf"/>
</dbReference>